<organism evidence="2 3">
    <name type="scientific">Emericellopsis atlantica</name>
    <dbReference type="NCBI Taxonomy" id="2614577"/>
    <lineage>
        <taxon>Eukaryota</taxon>
        <taxon>Fungi</taxon>
        <taxon>Dikarya</taxon>
        <taxon>Ascomycota</taxon>
        <taxon>Pezizomycotina</taxon>
        <taxon>Sordariomycetes</taxon>
        <taxon>Hypocreomycetidae</taxon>
        <taxon>Hypocreales</taxon>
        <taxon>Bionectriaceae</taxon>
        <taxon>Emericellopsis</taxon>
    </lineage>
</organism>
<evidence type="ECO:0000313" key="2">
    <source>
        <dbReference type="EMBL" id="KAG9251974.1"/>
    </source>
</evidence>
<accession>A0A9P7ZH20</accession>
<dbReference type="EMBL" id="MU251265">
    <property type="protein sequence ID" value="KAG9251974.1"/>
    <property type="molecule type" value="Genomic_DNA"/>
</dbReference>
<dbReference type="RefSeq" id="XP_046115898.1">
    <property type="nucleotide sequence ID" value="XM_046258569.1"/>
</dbReference>
<gene>
    <name evidence="2" type="ORF">F5Z01DRAFT_259436</name>
</gene>
<dbReference type="AlphaFoldDB" id="A0A9P7ZH20"/>
<evidence type="ECO:0000313" key="3">
    <source>
        <dbReference type="Proteomes" id="UP000887229"/>
    </source>
</evidence>
<proteinExistence type="predicted"/>
<evidence type="ECO:0008006" key="4">
    <source>
        <dbReference type="Google" id="ProtNLM"/>
    </source>
</evidence>
<reference evidence="2" key="1">
    <citation type="journal article" date="2021" name="IMA Fungus">
        <title>Genomic characterization of three marine fungi, including Emericellopsis atlantica sp. nov. with signatures of a generalist lifestyle and marine biomass degradation.</title>
        <authorList>
            <person name="Hagestad O.C."/>
            <person name="Hou L."/>
            <person name="Andersen J.H."/>
            <person name="Hansen E.H."/>
            <person name="Altermark B."/>
            <person name="Li C."/>
            <person name="Kuhnert E."/>
            <person name="Cox R.J."/>
            <person name="Crous P.W."/>
            <person name="Spatafora J.W."/>
            <person name="Lail K."/>
            <person name="Amirebrahimi M."/>
            <person name="Lipzen A."/>
            <person name="Pangilinan J."/>
            <person name="Andreopoulos W."/>
            <person name="Hayes R.D."/>
            <person name="Ng V."/>
            <person name="Grigoriev I.V."/>
            <person name="Jackson S.A."/>
            <person name="Sutton T.D.S."/>
            <person name="Dobson A.D.W."/>
            <person name="Rama T."/>
        </authorList>
    </citation>
    <scope>NUCLEOTIDE SEQUENCE</scope>
    <source>
        <strain evidence="2">TS7</strain>
    </source>
</reference>
<keyword evidence="3" id="KW-1185">Reference proteome</keyword>
<dbReference type="GeneID" id="70289472"/>
<evidence type="ECO:0000256" key="1">
    <source>
        <dbReference type="SAM" id="SignalP"/>
    </source>
</evidence>
<keyword evidence="1" id="KW-0732">Signal</keyword>
<feature type="chain" id="PRO_5040149691" description="Secreted protein" evidence="1">
    <location>
        <begin position="19"/>
        <end position="101"/>
    </location>
</feature>
<comment type="caution">
    <text evidence="2">The sequence shown here is derived from an EMBL/GenBank/DDBJ whole genome shotgun (WGS) entry which is preliminary data.</text>
</comment>
<dbReference type="Proteomes" id="UP000887229">
    <property type="component" value="Unassembled WGS sequence"/>
</dbReference>
<protein>
    <recommendedName>
        <fullName evidence="4">Secreted protein</fullName>
    </recommendedName>
</protein>
<feature type="signal peptide" evidence="1">
    <location>
        <begin position="1"/>
        <end position="18"/>
    </location>
</feature>
<sequence>MLPHFISPWFTLLCGIHAHAILRILRQDLGHKVPSGFPIHHEQIASEPRLRTPGLCFTKVGIAYYTIYKSARRGASDTHEKRHYDHSESAWKYFSSGKQDN</sequence>
<name>A0A9P7ZH20_9HYPO</name>